<dbReference type="Proteomes" id="UP000316215">
    <property type="component" value="Chromosome"/>
</dbReference>
<sequence>MRKPSVPTKIARPPLEGGHPAPDRFRVELNERTLREVEQLTEWPQGFGMAFSSVLDTAKVQCSLDPTADKLETWEAWVMAMQVGSALFASATAPEGSTVECMIGHEVRTIPAVGITHFVDAGTWLDAFWLAVVCRDQARMTQLCEVPIETLRASGAVFEEYIYDWVDTLQTYWLERPGLGDKLTAAFDGTDPDRLRFLDRETMLKVLYPPINLFYRFVTRDADKFNEALAQALELHKEYWTANEERQETSDGDIPLAVLALTCLAHDAGLPIEVESEYLPEHLLKRSWLGEFPT</sequence>
<organism evidence="2 3">
    <name type="scientific">Streptomyces calvus</name>
    <dbReference type="NCBI Taxonomy" id="67282"/>
    <lineage>
        <taxon>Bacteria</taxon>
        <taxon>Bacillati</taxon>
        <taxon>Actinomycetota</taxon>
        <taxon>Actinomycetes</taxon>
        <taxon>Kitasatosporales</taxon>
        <taxon>Streptomycetaceae</taxon>
        <taxon>Streptomyces</taxon>
    </lineage>
</organism>
<dbReference type="InterPro" id="IPR029074">
    <property type="entry name" value="Imm49"/>
</dbReference>
<evidence type="ECO:0008006" key="4">
    <source>
        <dbReference type="Google" id="ProtNLM"/>
    </source>
</evidence>
<keyword evidence="3" id="KW-1185">Reference proteome</keyword>
<evidence type="ECO:0000313" key="3">
    <source>
        <dbReference type="Proteomes" id="UP000316215"/>
    </source>
</evidence>
<dbReference type="AlphaFoldDB" id="A0A514JUD4"/>
<feature type="region of interest" description="Disordered" evidence="1">
    <location>
        <begin position="1"/>
        <end position="23"/>
    </location>
</feature>
<name>A0A514JUD4_9ACTN</name>
<evidence type="ECO:0000313" key="2">
    <source>
        <dbReference type="EMBL" id="QDI70986.1"/>
    </source>
</evidence>
<proteinExistence type="predicted"/>
<protein>
    <recommendedName>
        <fullName evidence="4">Immunity 49 family protein</fullName>
    </recommendedName>
</protein>
<evidence type="ECO:0000256" key="1">
    <source>
        <dbReference type="SAM" id="MobiDB-lite"/>
    </source>
</evidence>
<dbReference type="KEGG" id="sast:CD934_21555"/>
<gene>
    <name evidence="2" type="ORF">CD934_21555</name>
</gene>
<dbReference type="Pfam" id="PF15575">
    <property type="entry name" value="Imm49"/>
    <property type="match status" value="1"/>
</dbReference>
<reference evidence="2 3" key="1">
    <citation type="submission" date="2017-07" db="EMBL/GenBank/DDBJ databases">
        <title>The Complete Genome of Streptomyces asterosporus-ZSY.</title>
        <authorList>
            <person name="Zhang S."/>
        </authorList>
    </citation>
    <scope>NUCLEOTIDE SEQUENCE [LARGE SCALE GENOMIC DNA]</scope>
    <source>
        <strain evidence="2 3">DSM 41452</strain>
    </source>
</reference>
<accession>A0A514JUD4</accession>
<dbReference type="EMBL" id="CP022310">
    <property type="protein sequence ID" value="QDI70986.1"/>
    <property type="molecule type" value="Genomic_DNA"/>
</dbReference>